<evidence type="ECO:0000259" key="6">
    <source>
        <dbReference type="Pfam" id="PF02826"/>
    </source>
</evidence>
<evidence type="ECO:0000313" key="8">
    <source>
        <dbReference type="Proteomes" id="UP001597301"/>
    </source>
</evidence>
<evidence type="ECO:0000256" key="1">
    <source>
        <dbReference type="ARBA" id="ARBA00005854"/>
    </source>
</evidence>
<evidence type="ECO:0000256" key="2">
    <source>
        <dbReference type="ARBA" id="ARBA00023002"/>
    </source>
</evidence>
<dbReference type="CDD" id="cd05300">
    <property type="entry name" value="2-Hacid_dh_1"/>
    <property type="match status" value="1"/>
</dbReference>
<feature type="domain" description="D-isomer specific 2-hydroxyacid dehydrogenase NAD-binding" evidence="6">
    <location>
        <begin position="108"/>
        <end position="279"/>
    </location>
</feature>
<dbReference type="Proteomes" id="UP001597301">
    <property type="component" value="Unassembled WGS sequence"/>
</dbReference>
<name>A0ABW4KKE8_9BACI</name>
<dbReference type="Gene3D" id="3.40.50.720">
    <property type="entry name" value="NAD(P)-binding Rossmann-like Domain"/>
    <property type="match status" value="2"/>
</dbReference>
<keyword evidence="3" id="KW-0520">NAD</keyword>
<proteinExistence type="inferred from homology"/>
<feature type="domain" description="D-isomer specific 2-hydroxyacid dehydrogenase catalytic" evidence="5">
    <location>
        <begin position="25"/>
        <end position="308"/>
    </location>
</feature>
<dbReference type="Pfam" id="PF02826">
    <property type="entry name" value="2-Hacid_dh_C"/>
    <property type="match status" value="1"/>
</dbReference>
<reference evidence="8" key="1">
    <citation type="journal article" date="2019" name="Int. J. Syst. Evol. Microbiol.">
        <title>The Global Catalogue of Microorganisms (GCM) 10K type strain sequencing project: providing services to taxonomists for standard genome sequencing and annotation.</title>
        <authorList>
            <consortium name="The Broad Institute Genomics Platform"/>
            <consortium name="The Broad Institute Genome Sequencing Center for Infectious Disease"/>
            <person name="Wu L."/>
            <person name="Ma J."/>
        </authorList>
    </citation>
    <scope>NUCLEOTIDE SEQUENCE [LARGE SCALE GENOMIC DNA]</scope>
    <source>
        <strain evidence="8">CGMCC 1.12295</strain>
    </source>
</reference>
<dbReference type="SUPFAM" id="SSF52283">
    <property type="entry name" value="Formate/glycerate dehydrogenase catalytic domain-like"/>
    <property type="match status" value="1"/>
</dbReference>
<gene>
    <name evidence="7" type="ORF">ACFSCZ_18235</name>
</gene>
<accession>A0ABW4KKE8</accession>
<keyword evidence="8" id="KW-1185">Reference proteome</keyword>
<dbReference type="PANTHER" id="PTHR43333:SF1">
    <property type="entry name" value="D-ISOMER SPECIFIC 2-HYDROXYACID DEHYDROGENASE NAD-BINDING DOMAIN-CONTAINING PROTEIN"/>
    <property type="match status" value="1"/>
</dbReference>
<dbReference type="SUPFAM" id="SSF51735">
    <property type="entry name" value="NAD(P)-binding Rossmann-fold domains"/>
    <property type="match status" value="1"/>
</dbReference>
<dbReference type="InterPro" id="IPR036291">
    <property type="entry name" value="NAD(P)-bd_dom_sf"/>
</dbReference>
<evidence type="ECO:0000256" key="4">
    <source>
        <dbReference type="RuleBase" id="RU003719"/>
    </source>
</evidence>
<dbReference type="RefSeq" id="WP_380776082.1">
    <property type="nucleotide sequence ID" value="NZ_JBHUEO010000113.1"/>
</dbReference>
<comment type="similarity">
    <text evidence="1 4">Belongs to the D-isomer specific 2-hydroxyacid dehydrogenase family.</text>
</comment>
<evidence type="ECO:0000313" key="7">
    <source>
        <dbReference type="EMBL" id="MFD1708614.1"/>
    </source>
</evidence>
<protein>
    <submittedName>
        <fullName evidence="7">D-2-hydroxyacid dehydrogenase</fullName>
    </submittedName>
</protein>
<dbReference type="Pfam" id="PF00389">
    <property type="entry name" value="2-Hacid_dh"/>
    <property type="match status" value="1"/>
</dbReference>
<dbReference type="EMBL" id="JBHUEO010000113">
    <property type="protein sequence ID" value="MFD1708614.1"/>
    <property type="molecule type" value="Genomic_DNA"/>
</dbReference>
<organism evidence="7 8">
    <name type="scientific">Siminovitchia sediminis</name>
    <dbReference type="NCBI Taxonomy" id="1274353"/>
    <lineage>
        <taxon>Bacteria</taxon>
        <taxon>Bacillati</taxon>
        <taxon>Bacillota</taxon>
        <taxon>Bacilli</taxon>
        <taxon>Bacillales</taxon>
        <taxon>Bacillaceae</taxon>
        <taxon>Siminovitchia</taxon>
    </lineage>
</organism>
<dbReference type="InterPro" id="IPR006139">
    <property type="entry name" value="D-isomer_2_OHA_DH_cat_dom"/>
</dbReference>
<evidence type="ECO:0000256" key="3">
    <source>
        <dbReference type="ARBA" id="ARBA00023027"/>
    </source>
</evidence>
<dbReference type="PANTHER" id="PTHR43333">
    <property type="entry name" value="2-HACID_DH_C DOMAIN-CONTAINING PROTEIN"/>
    <property type="match status" value="1"/>
</dbReference>
<dbReference type="InterPro" id="IPR006140">
    <property type="entry name" value="D-isomer_DH_NAD-bd"/>
</dbReference>
<comment type="caution">
    <text evidence="7">The sequence shown here is derived from an EMBL/GenBank/DDBJ whole genome shotgun (WGS) entry which is preliminary data.</text>
</comment>
<evidence type="ECO:0000259" key="5">
    <source>
        <dbReference type="Pfam" id="PF00389"/>
    </source>
</evidence>
<keyword evidence="2 4" id="KW-0560">Oxidoreductase</keyword>
<sequence>MLVCTTPDVSIDLQKKLAEETQQTVVQNKVAELDEKDRYQAEILITYGNFEDAITVQEIDRLPNLRWIHVLSSGTEQLPKDTIRDRALCVTSSKGIHSIPMSEYVICAILYFAKRIGDFRKLQDQMRWSYSLGMSEIYGKTLCVLGTGFIGTEIAKKAKALGMEVIGFNRSGRASDGFDQTYKIRHVNEFIPSFDYICNALPSTKETRGLIDKEMIRSMKDGVIFINVGRGDLAVEADLEEGLRTGKIGGAALDVFNKEPLEPGHPFWSMENVIITPHASARTERYMERALDIFIKNYHLYKENAFENMVNKVSF</sequence>